<dbReference type="EMBL" id="BMXN01000012">
    <property type="protein sequence ID" value="GGW29621.1"/>
    <property type="molecule type" value="Genomic_DNA"/>
</dbReference>
<accession>A0A8H9I5Q8</accession>
<dbReference type="GO" id="GO:0016491">
    <property type="term" value="F:oxidoreductase activity"/>
    <property type="evidence" value="ECO:0007669"/>
    <property type="project" value="InterPro"/>
</dbReference>
<evidence type="ECO:0000313" key="10">
    <source>
        <dbReference type="Proteomes" id="UP000623776"/>
    </source>
</evidence>
<dbReference type="InterPro" id="IPR020843">
    <property type="entry name" value="ER"/>
</dbReference>
<dbReference type="Gene3D" id="3.90.180.10">
    <property type="entry name" value="Medium-chain alcohol dehydrogenases, catalytic domain"/>
    <property type="match status" value="1"/>
</dbReference>
<dbReference type="Proteomes" id="UP000623776">
    <property type="component" value="Unassembled WGS sequence"/>
</dbReference>
<comment type="subcellular location">
    <subcellularLocation>
        <location evidence="1">Cytoplasm</location>
    </subcellularLocation>
</comment>
<dbReference type="InterPro" id="IPR013154">
    <property type="entry name" value="ADH-like_N"/>
</dbReference>
<organism evidence="9 10">
    <name type="scientific">Vreelandella hamiltonii</name>
    <dbReference type="NCBI Taxonomy" id="502829"/>
    <lineage>
        <taxon>Bacteria</taxon>
        <taxon>Pseudomonadati</taxon>
        <taxon>Pseudomonadota</taxon>
        <taxon>Gammaproteobacteria</taxon>
        <taxon>Oceanospirillales</taxon>
        <taxon>Halomonadaceae</taxon>
        <taxon>Vreelandella</taxon>
    </lineage>
</organism>
<dbReference type="SMART" id="SM00829">
    <property type="entry name" value="PKS_ER"/>
    <property type="match status" value="1"/>
</dbReference>
<keyword evidence="5" id="KW-0694">RNA-binding</keyword>
<evidence type="ECO:0000313" key="9">
    <source>
        <dbReference type="EMBL" id="GGW29621.1"/>
    </source>
</evidence>
<evidence type="ECO:0000256" key="2">
    <source>
        <dbReference type="ARBA" id="ARBA00011881"/>
    </source>
</evidence>
<gene>
    <name evidence="9" type="ORF">GCM10007157_22070</name>
</gene>
<dbReference type="Pfam" id="PF08240">
    <property type="entry name" value="ADH_N"/>
    <property type="match status" value="1"/>
</dbReference>
<dbReference type="Pfam" id="PF00107">
    <property type="entry name" value="ADH_zinc_N"/>
    <property type="match status" value="1"/>
</dbReference>
<dbReference type="GO" id="GO:0003723">
    <property type="term" value="F:RNA binding"/>
    <property type="evidence" value="ECO:0007669"/>
    <property type="project" value="UniProtKB-KW"/>
</dbReference>
<feature type="compositionally biased region" description="Low complexity" evidence="7">
    <location>
        <begin position="10"/>
        <end position="33"/>
    </location>
</feature>
<proteinExistence type="predicted"/>
<dbReference type="InterPro" id="IPR002364">
    <property type="entry name" value="Quin_OxRdtase/zeta-crystal_CS"/>
</dbReference>
<dbReference type="InterPro" id="IPR036291">
    <property type="entry name" value="NAD(P)-bd_dom_sf"/>
</dbReference>
<protein>
    <submittedName>
        <fullName evidence="9">Zn-dependent oxidoreductase</fullName>
    </submittedName>
</protein>
<dbReference type="GO" id="GO:0008270">
    <property type="term" value="F:zinc ion binding"/>
    <property type="evidence" value="ECO:0007669"/>
    <property type="project" value="InterPro"/>
</dbReference>
<dbReference type="SUPFAM" id="SSF50129">
    <property type="entry name" value="GroES-like"/>
    <property type="match status" value="1"/>
</dbReference>
<dbReference type="Gene3D" id="3.40.50.720">
    <property type="entry name" value="NAD(P)-binding Rossmann-like Domain"/>
    <property type="match status" value="1"/>
</dbReference>
<evidence type="ECO:0000256" key="4">
    <source>
        <dbReference type="ARBA" id="ARBA00022857"/>
    </source>
</evidence>
<feature type="domain" description="Enoyl reductase (ER)" evidence="8">
    <location>
        <begin position="50"/>
        <end position="399"/>
    </location>
</feature>
<dbReference type="GO" id="GO:0005737">
    <property type="term" value="C:cytoplasm"/>
    <property type="evidence" value="ECO:0007669"/>
    <property type="project" value="UniProtKB-SubCell"/>
</dbReference>
<keyword evidence="3" id="KW-0963">Cytoplasm</keyword>
<sequence length="432" mass="46112">MANTDRRTSRATNAANDAATSTSATSISTTSSAATAIPSSMSAMLLTGHGDVDMLHYRQDVPTPQPGAGQVLVRVTATAKNNTDRKAREGLYPTKGKEEVTSFAMGGAPTLSFPRIQGADVVGHIVAVGEGVDGQRVGERGLLDFNLYPDDRRDINLMPDYYGHGADGGFAEYIVVPADQFHHIANPELPDAPLAAMGMCSYQTAYHMMTAANVRAGERVLVSGASGGVGTALIQLCRIIGAIPYAVSQPSKADALRGLGAQAVIDRGDLPTFVERVLHATEGRPIDAVMDLVGGDMTDLFIDTMISDMSQRATYPRLAIAGASGGNLSEIMWTRIYLYQVQIVGVSHGTREEAEQLIAWIRSGELKPVLHGTFKLSQLHAAERYFVNRGSDYLGKIVIVPDAQWEAHGAPFALQSAALQSAALQSERESRQ</sequence>
<dbReference type="InterPro" id="IPR051603">
    <property type="entry name" value="Zinc-ADH_QOR/CCCR"/>
</dbReference>
<feature type="region of interest" description="Disordered" evidence="7">
    <location>
        <begin position="1"/>
        <end position="33"/>
    </location>
</feature>
<reference evidence="10" key="1">
    <citation type="journal article" date="2019" name="Int. J. Syst. Evol. Microbiol.">
        <title>The Global Catalogue of Microorganisms (GCM) 10K type strain sequencing project: providing services to taxonomists for standard genome sequencing and annotation.</title>
        <authorList>
            <consortium name="The Broad Institute Genomics Platform"/>
            <consortium name="The Broad Institute Genome Sequencing Center for Infectious Disease"/>
            <person name="Wu L."/>
            <person name="Ma J."/>
        </authorList>
    </citation>
    <scope>NUCLEOTIDE SEQUENCE [LARGE SCALE GENOMIC DNA]</scope>
    <source>
        <strain evidence="10">KCTC 22154</strain>
    </source>
</reference>
<comment type="subunit">
    <text evidence="2">Homotetramer.</text>
</comment>
<dbReference type="PANTHER" id="PTHR44154">
    <property type="entry name" value="QUINONE OXIDOREDUCTASE"/>
    <property type="match status" value="1"/>
</dbReference>
<keyword evidence="10" id="KW-1185">Reference proteome</keyword>
<name>A0A8H9I5Q8_9GAMM</name>
<evidence type="ECO:0000256" key="3">
    <source>
        <dbReference type="ARBA" id="ARBA00022490"/>
    </source>
</evidence>
<evidence type="ECO:0000259" key="8">
    <source>
        <dbReference type="SMART" id="SM00829"/>
    </source>
</evidence>
<evidence type="ECO:0000256" key="6">
    <source>
        <dbReference type="ARBA" id="ARBA00022990"/>
    </source>
</evidence>
<keyword evidence="4" id="KW-0521">NADP</keyword>
<dbReference type="InterPro" id="IPR013149">
    <property type="entry name" value="ADH-like_C"/>
</dbReference>
<keyword evidence="6" id="KW-0007">Acetylation</keyword>
<dbReference type="PROSITE" id="PS01162">
    <property type="entry name" value="QOR_ZETA_CRYSTAL"/>
    <property type="match status" value="1"/>
</dbReference>
<dbReference type="InterPro" id="IPR011032">
    <property type="entry name" value="GroES-like_sf"/>
</dbReference>
<evidence type="ECO:0000256" key="5">
    <source>
        <dbReference type="ARBA" id="ARBA00022884"/>
    </source>
</evidence>
<comment type="caution">
    <text evidence="9">The sequence shown here is derived from an EMBL/GenBank/DDBJ whole genome shotgun (WGS) entry which is preliminary data.</text>
</comment>
<evidence type="ECO:0000256" key="7">
    <source>
        <dbReference type="SAM" id="MobiDB-lite"/>
    </source>
</evidence>
<dbReference type="SUPFAM" id="SSF51735">
    <property type="entry name" value="NAD(P)-binding Rossmann-fold domains"/>
    <property type="match status" value="1"/>
</dbReference>
<evidence type="ECO:0000256" key="1">
    <source>
        <dbReference type="ARBA" id="ARBA00004496"/>
    </source>
</evidence>
<dbReference type="AlphaFoldDB" id="A0A8H9I5Q8"/>
<dbReference type="PANTHER" id="PTHR44154:SF1">
    <property type="entry name" value="QUINONE OXIDOREDUCTASE"/>
    <property type="match status" value="1"/>
</dbReference>